<protein>
    <recommendedName>
        <fullName evidence="2">SGNH hydrolase-type esterase domain-containing protein</fullName>
    </recommendedName>
</protein>
<gene>
    <name evidence="3" type="ORF">SLS62_005315</name>
</gene>
<dbReference type="InterPro" id="IPR013830">
    <property type="entry name" value="SGNH_hydro"/>
</dbReference>
<keyword evidence="4" id="KW-1185">Reference proteome</keyword>
<sequence>MVLTTTLFQAAACVALPLAHALSQPNTHSLERRAADAKVPLRISPLGASVTYGTGSSDGNGYRGPLRSSLTGGGGYTVNMVGFNPHGAMKDNEQDGYPGLKVAEVAGKVARVLDELKPNLFLINAGINDCLSGSKDPDRIDADMAGLLGPIYDAEGGSTAVVLSALLVNANADADACARRVTEKYRARVAADAGAGHKIVIADMSAITKGDLGSDGTHPTDAGYKKMADGWYAAIRDLDGKGWISPATPVSGIPDDGNNGPP</sequence>
<dbReference type="GO" id="GO:0004622">
    <property type="term" value="F:phosphatidylcholine lysophospholipase activity"/>
    <property type="evidence" value="ECO:0007669"/>
    <property type="project" value="TreeGrafter"/>
</dbReference>
<reference evidence="3 4" key="1">
    <citation type="submission" date="2024-02" db="EMBL/GenBank/DDBJ databases">
        <title>De novo assembly and annotation of 12 fungi associated with fruit tree decline syndrome in Ontario, Canada.</title>
        <authorList>
            <person name="Sulman M."/>
            <person name="Ellouze W."/>
            <person name="Ilyukhin E."/>
        </authorList>
    </citation>
    <scope>NUCLEOTIDE SEQUENCE [LARGE SCALE GENOMIC DNA]</scope>
    <source>
        <strain evidence="3 4">M11/M66-122</strain>
    </source>
</reference>
<dbReference type="AlphaFoldDB" id="A0AAN9YNM5"/>
<feature type="chain" id="PRO_5042935770" description="SGNH hydrolase-type esterase domain-containing protein" evidence="1">
    <location>
        <begin position="22"/>
        <end position="262"/>
    </location>
</feature>
<accession>A0AAN9YNM5</accession>
<feature type="domain" description="SGNH hydrolase-type esterase" evidence="2">
    <location>
        <begin position="46"/>
        <end position="225"/>
    </location>
</feature>
<comment type="caution">
    <text evidence="3">The sequence shown here is derived from an EMBL/GenBank/DDBJ whole genome shotgun (WGS) entry which is preliminary data.</text>
</comment>
<dbReference type="Gene3D" id="3.40.50.1110">
    <property type="entry name" value="SGNH hydrolase"/>
    <property type="match status" value="1"/>
</dbReference>
<evidence type="ECO:0000256" key="1">
    <source>
        <dbReference type="SAM" id="SignalP"/>
    </source>
</evidence>
<evidence type="ECO:0000259" key="2">
    <source>
        <dbReference type="Pfam" id="PF13472"/>
    </source>
</evidence>
<dbReference type="SUPFAM" id="SSF52266">
    <property type="entry name" value="SGNH hydrolase"/>
    <property type="match status" value="1"/>
</dbReference>
<dbReference type="InterPro" id="IPR036514">
    <property type="entry name" value="SGNH_hydro_sf"/>
</dbReference>
<dbReference type="PANTHER" id="PTHR30383">
    <property type="entry name" value="THIOESTERASE 1/PROTEASE 1/LYSOPHOSPHOLIPASE L1"/>
    <property type="match status" value="1"/>
</dbReference>
<keyword evidence="1" id="KW-0732">Signal</keyword>
<name>A0AAN9YNM5_9PEZI</name>
<dbReference type="InterPro" id="IPR051532">
    <property type="entry name" value="Ester_Hydrolysis_Enzymes"/>
</dbReference>
<evidence type="ECO:0000313" key="4">
    <source>
        <dbReference type="Proteomes" id="UP001320420"/>
    </source>
</evidence>
<dbReference type="Pfam" id="PF13472">
    <property type="entry name" value="Lipase_GDSL_2"/>
    <property type="match status" value="1"/>
</dbReference>
<dbReference type="Proteomes" id="UP001320420">
    <property type="component" value="Unassembled WGS sequence"/>
</dbReference>
<proteinExistence type="predicted"/>
<organism evidence="3 4">
    <name type="scientific">Diatrype stigma</name>
    <dbReference type="NCBI Taxonomy" id="117547"/>
    <lineage>
        <taxon>Eukaryota</taxon>
        <taxon>Fungi</taxon>
        <taxon>Dikarya</taxon>
        <taxon>Ascomycota</taxon>
        <taxon>Pezizomycotina</taxon>
        <taxon>Sordariomycetes</taxon>
        <taxon>Xylariomycetidae</taxon>
        <taxon>Xylariales</taxon>
        <taxon>Diatrypaceae</taxon>
        <taxon>Diatrype</taxon>
    </lineage>
</organism>
<dbReference type="EMBL" id="JAKJXP020000035">
    <property type="protein sequence ID" value="KAK7752763.1"/>
    <property type="molecule type" value="Genomic_DNA"/>
</dbReference>
<dbReference type="PANTHER" id="PTHR30383:SF31">
    <property type="entry name" value="SGNH HYDROLASE-TYPE ESTERASE DOMAIN-CONTAINING PROTEIN-RELATED"/>
    <property type="match status" value="1"/>
</dbReference>
<feature type="signal peptide" evidence="1">
    <location>
        <begin position="1"/>
        <end position="21"/>
    </location>
</feature>
<evidence type="ECO:0000313" key="3">
    <source>
        <dbReference type="EMBL" id="KAK7752763.1"/>
    </source>
</evidence>